<feature type="non-terminal residue" evidence="1">
    <location>
        <position position="76"/>
    </location>
</feature>
<dbReference type="AlphaFoldDB" id="A0A382DS52"/>
<dbReference type="EMBL" id="UINC01040637">
    <property type="protein sequence ID" value="SVB40784.1"/>
    <property type="molecule type" value="Genomic_DNA"/>
</dbReference>
<sequence length="76" mass="7782">MNQKIIRSIGWIWVAAQSVFFAQVVLSQVPDLSGVWWQGAPAPPLPDTIQPPLVSGMGVGTGGGGGMGISAGPLLL</sequence>
<accession>A0A382DS52</accession>
<gene>
    <name evidence="1" type="ORF">METZ01_LOCUS193638</name>
</gene>
<name>A0A382DS52_9ZZZZ</name>
<organism evidence="1">
    <name type="scientific">marine metagenome</name>
    <dbReference type="NCBI Taxonomy" id="408172"/>
    <lineage>
        <taxon>unclassified sequences</taxon>
        <taxon>metagenomes</taxon>
        <taxon>ecological metagenomes</taxon>
    </lineage>
</organism>
<proteinExistence type="predicted"/>
<reference evidence="1" key="1">
    <citation type="submission" date="2018-05" db="EMBL/GenBank/DDBJ databases">
        <authorList>
            <person name="Lanie J.A."/>
            <person name="Ng W.-L."/>
            <person name="Kazmierczak K.M."/>
            <person name="Andrzejewski T.M."/>
            <person name="Davidsen T.M."/>
            <person name="Wayne K.J."/>
            <person name="Tettelin H."/>
            <person name="Glass J.I."/>
            <person name="Rusch D."/>
            <person name="Podicherti R."/>
            <person name="Tsui H.-C.T."/>
            <person name="Winkler M.E."/>
        </authorList>
    </citation>
    <scope>NUCLEOTIDE SEQUENCE</scope>
</reference>
<evidence type="ECO:0000313" key="1">
    <source>
        <dbReference type="EMBL" id="SVB40784.1"/>
    </source>
</evidence>
<protein>
    <submittedName>
        <fullName evidence="1">Uncharacterized protein</fullName>
    </submittedName>
</protein>